<dbReference type="AlphaFoldDB" id="A0A1G7HDR0"/>
<dbReference type="Gene3D" id="1.25.40.380">
    <property type="entry name" value="Protein of unknown function DUF1810"/>
    <property type="match status" value="1"/>
</dbReference>
<evidence type="ECO:0000313" key="2">
    <source>
        <dbReference type="Proteomes" id="UP000199072"/>
    </source>
</evidence>
<dbReference type="InterPro" id="IPR014937">
    <property type="entry name" value="DUF1810"/>
</dbReference>
<dbReference type="PIRSF" id="PIRSF008546">
    <property type="entry name" value="UCP008546"/>
    <property type="match status" value="1"/>
</dbReference>
<proteinExistence type="predicted"/>
<name>A0A1G7HDR0_9SPHI</name>
<dbReference type="RefSeq" id="WP_240315310.1">
    <property type="nucleotide sequence ID" value="NZ_FNAI01000011.1"/>
</dbReference>
<protein>
    <submittedName>
        <fullName evidence="1">Uncharacterized protein, DUF1810 family</fullName>
    </submittedName>
</protein>
<dbReference type="InterPro" id="IPR036287">
    <property type="entry name" value="Rv1873-like_sf"/>
</dbReference>
<sequence length="155" mass="17876">MDHLAVQKEKQLSKKMKEHLQRFKTAQDRDYDTALAEIKDGRKQGHWMWYIFPQIAGLGMTEMSRFYAIKDIKEAGDLLMDPELGLRLTTICKALLELETNDPHAVFGSPDDLKLKSSMTLFDAVPATFPVFSRVLDKFYHGERDERTLEILGIK</sequence>
<dbReference type="Pfam" id="PF08837">
    <property type="entry name" value="DUF1810"/>
    <property type="match status" value="1"/>
</dbReference>
<dbReference type="EMBL" id="FNAI01000011">
    <property type="protein sequence ID" value="SDE98508.1"/>
    <property type="molecule type" value="Genomic_DNA"/>
</dbReference>
<organism evidence="1 2">
    <name type="scientific">Mucilaginibacter pineti</name>
    <dbReference type="NCBI Taxonomy" id="1391627"/>
    <lineage>
        <taxon>Bacteria</taxon>
        <taxon>Pseudomonadati</taxon>
        <taxon>Bacteroidota</taxon>
        <taxon>Sphingobacteriia</taxon>
        <taxon>Sphingobacteriales</taxon>
        <taxon>Sphingobacteriaceae</taxon>
        <taxon>Mucilaginibacter</taxon>
    </lineage>
</organism>
<dbReference type="Proteomes" id="UP000199072">
    <property type="component" value="Unassembled WGS sequence"/>
</dbReference>
<accession>A0A1G7HDR0</accession>
<gene>
    <name evidence="1" type="ORF">SAMN05216464_111181</name>
</gene>
<dbReference type="SUPFAM" id="SSF140736">
    <property type="entry name" value="Rv1873-like"/>
    <property type="match status" value="1"/>
</dbReference>
<reference evidence="1 2" key="1">
    <citation type="submission" date="2016-10" db="EMBL/GenBank/DDBJ databases">
        <authorList>
            <person name="de Groot N.N."/>
        </authorList>
    </citation>
    <scope>NUCLEOTIDE SEQUENCE [LARGE SCALE GENOMIC DNA]</scope>
    <source>
        <strain evidence="1 2">47C3B</strain>
    </source>
</reference>
<keyword evidence="2" id="KW-1185">Reference proteome</keyword>
<evidence type="ECO:0000313" key="1">
    <source>
        <dbReference type="EMBL" id="SDE98508.1"/>
    </source>
</evidence>